<comment type="subcellular location">
    <subcellularLocation>
        <location evidence="1">Secreted</location>
    </subcellularLocation>
</comment>
<dbReference type="InterPro" id="IPR052080">
    <property type="entry name" value="vWF_C/EGF_Fibrillin"/>
</dbReference>
<feature type="domain" description="EMI" evidence="9">
    <location>
        <begin position="33"/>
        <end position="111"/>
    </location>
</feature>
<dbReference type="InterPro" id="IPR011489">
    <property type="entry name" value="EMI_domain"/>
</dbReference>
<keyword evidence="3" id="KW-0245">EGF-like domain</keyword>
<feature type="chain" id="PRO_5003999599" evidence="8">
    <location>
        <begin position="28"/>
        <end position="295"/>
    </location>
</feature>
<dbReference type="InterPro" id="IPR001881">
    <property type="entry name" value="EGF-like_Ca-bd_dom"/>
</dbReference>
<keyword evidence="5" id="KW-0677">Repeat</keyword>
<dbReference type="Pfam" id="PF07546">
    <property type="entry name" value="EMI"/>
    <property type="match status" value="1"/>
</dbReference>
<dbReference type="PANTHER" id="PTHR47333:SF4">
    <property type="entry name" value="EGF-LIKE DOMAIN-CONTAINING PROTEIN"/>
    <property type="match status" value="1"/>
</dbReference>
<gene>
    <name evidence="10" type="ORF">TREES_T100017837</name>
</gene>
<dbReference type="InParanoid" id="L9KL69"/>
<dbReference type="Proteomes" id="UP000011518">
    <property type="component" value="Unassembled WGS sequence"/>
</dbReference>
<evidence type="ECO:0000256" key="8">
    <source>
        <dbReference type="SAM" id="SignalP"/>
    </source>
</evidence>
<dbReference type="GO" id="GO:0005509">
    <property type="term" value="F:calcium ion binding"/>
    <property type="evidence" value="ECO:0007669"/>
    <property type="project" value="InterPro"/>
</dbReference>
<dbReference type="PROSITE" id="PS51041">
    <property type="entry name" value="EMI"/>
    <property type="match status" value="1"/>
</dbReference>
<evidence type="ECO:0000313" key="10">
    <source>
        <dbReference type="EMBL" id="ELW61892.1"/>
    </source>
</evidence>
<keyword evidence="2" id="KW-0964">Secreted</keyword>
<dbReference type="EMBL" id="KB320852">
    <property type="protein sequence ID" value="ELW61892.1"/>
    <property type="molecule type" value="Genomic_DNA"/>
</dbReference>
<reference evidence="11" key="2">
    <citation type="journal article" date="2013" name="Nat. Commun.">
        <title>Genome of the Chinese tree shrew.</title>
        <authorList>
            <person name="Fan Y."/>
            <person name="Huang Z.Y."/>
            <person name="Cao C.C."/>
            <person name="Chen C.S."/>
            <person name="Chen Y.X."/>
            <person name="Fan D.D."/>
            <person name="He J."/>
            <person name="Hou H.L."/>
            <person name="Hu L."/>
            <person name="Hu X.T."/>
            <person name="Jiang X.T."/>
            <person name="Lai R."/>
            <person name="Lang Y.S."/>
            <person name="Liang B."/>
            <person name="Liao S.G."/>
            <person name="Mu D."/>
            <person name="Ma Y.Y."/>
            <person name="Niu Y.Y."/>
            <person name="Sun X.Q."/>
            <person name="Xia J.Q."/>
            <person name="Xiao J."/>
            <person name="Xiong Z.Q."/>
            <person name="Xu L."/>
            <person name="Yang L."/>
            <person name="Zhang Y."/>
            <person name="Zhao W."/>
            <person name="Zhao X.D."/>
            <person name="Zheng Y.T."/>
            <person name="Zhou J.M."/>
            <person name="Zhu Y.B."/>
            <person name="Zhang G.J."/>
            <person name="Wang J."/>
            <person name="Yao Y.G."/>
        </authorList>
    </citation>
    <scope>NUCLEOTIDE SEQUENCE [LARGE SCALE GENOMIC DNA]</scope>
</reference>
<dbReference type="Gene3D" id="2.10.25.10">
    <property type="entry name" value="Laminin"/>
    <property type="match status" value="1"/>
</dbReference>
<evidence type="ECO:0000256" key="6">
    <source>
        <dbReference type="ARBA" id="ARBA00023157"/>
    </source>
</evidence>
<keyword evidence="7" id="KW-0325">Glycoprotein</keyword>
<keyword evidence="6" id="KW-1015">Disulfide bond</keyword>
<dbReference type="InterPro" id="IPR018097">
    <property type="entry name" value="EGF_Ca-bd_CS"/>
</dbReference>
<evidence type="ECO:0000259" key="9">
    <source>
        <dbReference type="PROSITE" id="PS51041"/>
    </source>
</evidence>
<evidence type="ECO:0000256" key="2">
    <source>
        <dbReference type="ARBA" id="ARBA00022525"/>
    </source>
</evidence>
<dbReference type="SUPFAM" id="SSF57196">
    <property type="entry name" value="EGF/Laminin"/>
    <property type="match status" value="1"/>
</dbReference>
<dbReference type="PANTHER" id="PTHR47333">
    <property type="entry name" value="VON WILLEBRAND FACTOR C AND EGF DOMAIN-CONTAINING PROTEIN"/>
    <property type="match status" value="1"/>
</dbReference>
<dbReference type="FunFam" id="2.10.25.10:FF:000010">
    <property type="entry name" value="Pro-epidermal growth factor"/>
    <property type="match status" value="1"/>
</dbReference>
<dbReference type="GO" id="GO:0005576">
    <property type="term" value="C:extracellular region"/>
    <property type="evidence" value="ECO:0007669"/>
    <property type="project" value="UniProtKB-SubCell"/>
</dbReference>
<sequence length="295" mass="31444">MRSGAEPSAVLAGLSLLLLLSGEGASGASFKESQGVCSKQTLAVPLRYNESYSQPVYKPYLTLCAGRRICSTYRTTYRMMWREVRREVQQTHCVCCQGWKKRHPGALTCEDVDECRSGVPLCSHGCVNTAGSFTCGCPRGLALGPDGRACAEGPRALPTSAGILSVAGAWVRAVLPVPPEELQPEQVAELWGRADRIDSLSDQVLLLEEKLGALPAPDVVSPPRAPVSCGVTVTVLASGQTTANLPASVINQAPVKTTAWALASVVDKPLQGSLPLIYTKLDALILWDWLIGSCR</sequence>
<dbReference type="InterPro" id="IPR049883">
    <property type="entry name" value="NOTCH1_EGF-like"/>
</dbReference>
<name>L9KL69_TUPCH</name>
<dbReference type="STRING" id="246437.L9KL69"/>
<keyword evidence="4 8" id="KW-0732">Signal</keyword>
<dbReference type="Pfam" id="PF07645">
    <property type="entry name" value="EGF_CA"/>
    <property type="match status" value="1"/>
</dbReference>
<accession>L9KL69</accession>
<evidence type="ECO:0000313" key="11">
    <source>
        <dbReference type="Proteomes" id="UP000011518"/>
    </source>
</evidence>
<proteinExistence type="predicted"/>
<feature type="signal peptide" evidence="8">
    <location>
        <begin position="1"/>
        <end position="27"/>
    </location>
</feature>
<dbReference type="SMART" id="SM00179">
    <property type="entry name" value="EGF_CA"/>
    <property type="match status" value="1"/>
</dbReference>
<dbReference type="FunCoup" id="L9KL69">
    <property type="interactions" value="17"/>
</dbReference>
<evidence type="ECO:0000256" key="3">
    <source>
        <dbReference type="ARBA" id="ARBA00022536"/>
    </source>
</evidence>
<evidence type="ECO:0000256" key="7">
    <source>
        <dbReference type="ARBA" id="ARBA00023180"/>
    </source>
</evidence>
<dbReference type="AlphaFoldDB" id="L9KL69"/>
<evidence type="ECO:0000256" key="5">
    <source>
        <dbReference type="ARBA" id="ARBA00022737"/>
    </source>
</evidence>
<evidence type="ECO:0000256" key="4">
    <source>
        <dbReference type="ARBA" id="ARBA00022729"/>
    </source>
</evidence>
<keyword evidence="11" id="KW-1185">Reference proteome</keyword>
<dbReference type="CDD" id="cd00054">
    <property type="entry name" value="EGF_CA"/>
    <property type="match status" value="1"/>
</dbReference>
<evidence type="ECO:0000256" key="1">
    <source>
        <dbReference type="ARBA" id="ARBA00004613"/>
    </source>
</evidence>
<organism evidence="10 11">
    <name type="scientific">Tupaia chinensis</name>
    <name type="common">Chinese tree shrew</name>
    <name type="synonym">Tupaia belangeri chinensis</name>
    <dbReference type="NCBI Taxonomy" id="246437"/>
    <lineage>
        <taxon>Eukaryota</taxon>
        <taxon>Metazoa</taxon>
        <taxon>Chordata</taxon>
        <taxon>Craniata</taxon>
        <taxon>Vertebrata</taxon>
        <taxon>Euteleostomi</taxon>
        <taxon>Mammalia</taxon>
        <taxon>Eutheria</taxon>
        <taxon>Euarchontoglires</taxon>
        <taxon>Scandentia</taxon>
        <taxon>Tupaiidae</taxon>
        <taxon>Tupaia</taxon>
    </lineage>
</organism>
<dbReference type="PROSITE" id="PS01187">
    <property type="entry name" value="EGF_CA"/>
    <property type="match status" value="1"/>
</dbReference>
<protein>
    <submittedName>
        <fullName evidence="10">Epidermal growth factor-like protein 8</fullName>
    </submittedName>
</protein>
<reference evidence="11" key="1">
    <citation type="submission" date="2012-07" db="EMBL/GenBank/DDBJ databases">
        <title>Genome of the Chinese tree shrew, a rising model animal genetically related to primates.</title>
        <authorList>
            <person name="Zhang G."/>
            <person name="Fan Y."/>
            <person name="Yao Y."/>
            <person name="Huang Z."/>
        </authorList>
    </citation>
    <scope>NUCLEOTIDE SEQUENCE [LARGE SCALE GENOMIC DNA]</scope>
</reference>